<dbReference type="eggNOG" id="COG0582">
    <property type="taxonomic scope" value="Bacteria"/>
</dbReference>
<dbReference type="GO" id="GO:0015074">
    <property type="term" value="P:DNA integration"/>
    <property type="evidence" value="ECO:0007669"/>
    <property type="project" value="InterPro"/>
</dbReference>
<dbReference type="RefSeq" id="WP_013547339.1">
    <property type="nucleotide sequence ID" value="NC_014933.1"/>
</dbReference>
<sequence length="349" mass="39886">MEDKALYRKESVVSSDLSDYVADVIAALKEEKKYAAAHNYLSTLCSFIRFWGDRELPASDVSVPLGSPTLPMVEVFSSGALKKYESWLVSRRCSSNTISTYMRVLQAVYHRWLPPGASGYNPVLFKDVRTRVEAPTKRALTVQQISRLASTDFSSLSPKHQRALAYFLLMFMLRGMPFIDLAHLRKTDLQDGRIVYQRHKTGKPMVVDLLPESLRLIQKFRDKTDSVYLFPLLDGGLHDAEELYRCYQVALLRFNRELTGLMRLLLPGVKVSSYTARHTWATTAYHMGVSVGLISESLGHSSIQVTMAYLKPFDREVIDKVNKQVISFVRKCKKWKKQEYNMLYGTFLG</sequence>
<reference evidence="5 6" key="2">
    <citation type="journal article" date="2011" name="Stand. Genomic Sci.">
        <title>Complete genome sequence of Bacteroides helcogenes type strain (P 36-108).</title>
        <authorList>
            <person name="Pati A."/>
            <person name="Gronow S."/>
            <person name="Zeytun A."/>
            <person name="Lapidus A."/>
            <person name="Nolan M."/>
            <person name="Hammon N."/>
            <person name="Deshpande S."/>
            <person name="Cheng J.F."/>
            <person name="Tapia R."/>
            <person name="Han C."/>
            <person name="Goodwin L."/>
            <person name="Pitluck S."/>
            <person name="Liolios K."/>
            <person name="Pagani I."/>
            <person name="Ivanova N."/>
            <person name="Mavromatis K."/>
            <person name="Chen A."/>
            <person name="Palaniappan K."/>
            <person name="Land M."/>
            <person name="Hauser L."/>
            <person name="Chang Y.J."/>
            <person name="Jeffries C.D."/>
            <person name="Detter J.C."/>
            <person name="Brambilla E."/>
            <person name="Rohde M."/>
            <person name="Goker M."/>
            <person name="Woyke T."/>
            <person name="Bristow J."/>
            <person name="Eisen J.A."/>
            <person name="Markowitz V."/>
            <person name="Hugenholtz P."/>
            <person name="Kyrpides N.C."/>
            <person name="Klenk H.P."/>
            <person name="Lucas S."/>
        </authorList>
    </citation>
    <scope>NUCLEOTIDE SEQUENCE [LARGE SCALE GENOMIC DNA]</scope>
    <source>
        <strain evidence="6">ATCC 35417 / DSM 20613 / JCM 6297 / CCUG 15421 / P 36-108</strain>
    </source>
</reference>
<dbReference type="GO" id="GO:0006310">
    <property type="term" value="P:DNA recombination"/>
    <property type="evidence" value="ECO:0007669"/>
    <property type="project" value="UniProtKB-KW"/>
</dbReference>
<accession>E6SNJ6</accession>
<comment type="similarity">
    <text evidence="1">Belongs to the 'phage' integrase family.</text>
</comment>
<dbReference type="EMBL" id="CP002352">
    <property type="protein sequence ID" value="ADV43745.1"/>
    <property type="molecule type" value="Genomic_DNA"/>
</dbReference>
<gene>
    <name evidence="5" type="ordered locus">Bache_1760</name>
</gene>
<dbReference type="PATRIC" id="fig|693979.3.peg.1863"/>
<reference key="1">
    <citation type="submission" date="2010-11" db="EMBL/GenBank/DDBJ databases">
        <title>The complete genome of Bacteroides helcogenes P 36-108.</title>
        <authorList>
            <consortium name="US DOE Joint Genome Institute (JGI-PGF)"/>
            <person name="Lucas S."/>
            <person name="Copeland A."/>
            <person name="Lapidus A."/>
            <person name="Bruce D."/>
            <person name="Goodwin L."/>
            <person name="Pitluck S."/>
            <person name="Kyrpides N."/>
            <person name="Mavromatis K."/>
            <person name="Ivanova N."/>
            <person name="Zeytun A."/>
            <person name="Brettin T."/>
            <person name="Detter J.C."/>
            <person name="Tapia R."/>
            <person name="Han C."/>
            <person name="Land M."/>
            <person name="Hauser L."/>
            <person name="Markowitz V."/>
            <person name="Cheng J.-F."/>
            <person name="Hugenholtz P."/>
            <person name="Woyke T."/>
            <person name="Wu D."/>
            <person name="Gronow S."/>
            <person name="Wellnitz S."/>
            <person name="Brambilla E."/>
            <person name="Klenk H.-P."/>
            <person name="Eisen J.A."/>
        </authorList>
    </citation>
    <scope>NUCLEOTIDE SEQUENCE</scope>
    <source>
        <strain>P 36-108</strain>
    </source>
</reference>
<dbReference type="InterPro" id="IPR010998">
    <property type="entry name" value="Integrase_recombinase_N"/>
</dbReference>
<dbReference type="InterPro" id="IPR050090">
    <property type="entry name" value="Tyrosine_recombinase_XerCD"/>
</dbReference>
<evidence type="ECO:0000259" key="4">
    <source>
        <dbReference type="PROSITE" id="PS51898"/>
    </source>
</evidence>
<keyword evidence="3" id="KW-0233">DNA recombination</keyword>
<dbReference type="Pfam" id="PF13102">
    <property type="entry name" value="Phage_int_SAM_5"/>
    <property type="match status" value="1"/>
</dbReference>
<dbReference type="InterPro" id="IPR025269">
    <property type="entry name" value="SAM-like_dom"/>
</dbReference>
<dbReference type="InterPro" id="IPR002104">
    <property type="entry name" value="Integrase_catalytic"/>
</dbReference>
<evidence type="ECO:0000256" key="2">
    <source>
        <dbReference type="ARBA" id="ARBA00023125"/>
    </source>
</evidence>
<dbReference type="HOGENOM" id="CLU_033139_0_0_10"/>
<dbReference type="InterPro" id="IPR011010">
    <property type="entry name" value="DNA_brk_join_enz"/>
</dbReference>
<dbReference type="Pfam" id="PF00589">
    <property type="entry name" value="Phage_integrase"/>
    <property type="match status" value="1"/>
</dbReference>
<evidence type="ECO:0000313" key="6">
    <source>
        <dbReference type="Proteomes" id="UP000008630"/>
    </source>
</evidence>
<protein>
    <submittedName>
        <fullName evidence="5">Integrase family protein</fullName>
    </submittedName>
</protein>
<keyword evidence="6" id="KW-1185">Reference proteome</keyword>
<evidence type="ECO:0000256" key="3">
    <source>
        <dbReference type="ARBA" id="ARBA00023172"/>
    </source>
</evidence>
<proteinExistence type="inferred from homology"/>
<dbReference type="GO" id="GO:0003677">
    <property type="term" value="F:DNA binding"/>
    <property type="evidence" value="ECO:0007669"/>
    <property type="project" value="UniProtKB-KW"/>
</dbReference>
<organism evidence="5 6">
    <name type="scientific">Bacteroides helcogenes (strain ATCC 35417 / DSM 20613 / JCM 6297 / CCUG 15421 / P 36-108)</name>
    <dbReference type="NCBI Taxonomy" id="693979"/>
    <lineage>
        <taxon>Bacteria</taxon>
        <taxon>Pseudomonadati</taxon>
        <taxon>Bacteroidota</taxon>
        <taxon>Bacteroidia</taxon>
        <taxon>Bacteroidales</taxon>
        <taxon>Bacteroidaceae</taxon>
        <taxon>Bacteroides</taxon>
    </lineage>
</organism>
<dbReference type="OrthoDB" id="1112270at2"/>
<dbReference type="Proteomes" id="UP000008630">
    <property type="component" value="Chromosome"/>
</dbReference>
<keyword evidence="2" id="KW-0238">DNA-binding</keyword>
<dbReference type="STRING" id="693979.Bache_1760"/>
<dbReference type="InterPro" id="IPR013762">
    <property type="entry name" value="Integrase-like_cat_sf"/>
</dbReference>
<dbReference type="Gene3D" id="1.10.150.130">
    <property type="match status" value="1"/>
</dbReference>
<dbReference type="PROSITE" id="PS51898">
    <property type="entry name" value="TYR_RECOMBINASE"/>
    <property type="match status" value="1"/>
</dbReference>
<name>E6SNJ6_BACT6</name>
<evidence type="ECO:0000256" key="1">
    <source>
        <dbReference type="ARBA" id="ARBA00008857"/>
    </source>
</evidence>
<dbReference type="PANTHER" id="PTHR30349:SF64">
    <property type="entry name" value="PROPHAGE INTEGRASE INTD-RELATED"/>
    <property type="match status" value="1"/>
</dbReference>
<dbReference type="KEGG" id="bhl:Bache_1760"/>
<dbReference type="AlphaFoldDB" id="E6SNJ6"/>
<evidence type="ECO:0000313" key="5">
    <source>
        <dbReference type="EMBL" id="ADV43745.1"/>
    </source>
</evidence>
<dbReference type="Gene3D" id="1.10.443.10">
    <property type="entry name" value="Intergrase catalytic core"/>
    <property type="match status" value="1"/>
</dbReference>
<feature type="domain" description="Tyr recombinase" evidence="4">
    <location>
        <begin position="135"/>
        <end position="323"/>
    </location>
</feature>
<dbReference type="SUPFAM" id="SSF56349">
    <property type="entry name" value="DNA breaking-rejoining enzymes"/>
    <property type="match status" value="1"/>
</dbReference>
<dbReference type="PANTHER" id="PTHR30349">
    <property type="entry name" value="PHAGE INTEGRASE-RELATED"/>
    <property type="match status" value="1"/>
</dbReference>